<name>A0A382V641_9ZZZZ</name>
<proteinExistence type="predicted"/>
<protein>
    <submittedName>
        <fullName evidence="2">Uncharacterized protein</fullName>
    </submittedName>
</protein>
<dbReference type="PANTHER" id="PTHR11113">
    <property type="entry name" value="N-ACETYLGLUCOSAMINE-6-PHOSPHATE DEACETYLASE"/>
    <property type="match status" value="1"/>
</dbReference>
<dbReference type="GO" id="GO:0006046">
    <property type="term" value="P:N-acetylglucosamine catabolic process"/>
    <property type="evidence" value="ECO:0007669"/>
    <property type="project" value="TreeGrafter"/>
</dbReference>
<dbReference type="AlphaFoldDB" id="A0A382V641"/>
<accession>A0A382V641</accession>
<dbReference type="EMBL" id="UINC01149179">
    <property type="protein sequence ID" value="SVD41485.1"/>
    <property type="molecule type" value="Genomic_DNA"/>
</dbReference>
<evidence type="ECO:0000256" key="1">
    <source>
        <dbReference type="ARBA" id="ARBA00022801"/>
    </source>
</evidence>
<dbReference type="Gene3D" id="3.20.20.140">
    <property type="entry name" value="Metal-dependent hydrolases"/>
    <property type="match status" value="1"/>
</dbReference>
<dbReference type="PANTHER" id="PTHR11113:SF14">
    <property type="entry name" value="N-ACETYLGLUCOSAMINE-6-PHOSPHATE DEACETYLASE"/>
    <property type="match status" value="1"/>
</dbReference>
<keyword evidence="1" id="KW-0378">Hydrolase</keyword>
<dbReference type="SUPFAM" id="SSF51338">
    <property type="entry name" value="Composite domain of metallo-dependent hydrolases"/>
    <property type="match status" value="1"/>
</dbReference>
<dbReference type="SUPFAM" id="SSF51556">
    <property type="entry name" value="Metallo-dependent hydrolases"/>
    <property type="match status" value="1"/>
</dbReference>
<dbReference type="GO" id="GO:0008448">
    <property type="term" value="F:N-acetylglucosamine-6-phosphate deacetylase activity"/>
    <property type="evidence" value="ECO:0007669"/>
    <property type="project" value="TreeGrafter"/>
</dbReference>
<organism evidence="2">
    <name type="scientific">marine metagenome</name>
    <dbReference type="NCBI Taxonomy" id="408172"/>
    <lineage>
        <taxon>unclassified sequences</taxon>
        <taxon>metagenomes</taxon>
        <taxon>ecological metagenomes</taxon>
    </lineage>
</organism>
<dbReference type="InterPro" id="IPR032466">
    <property type="entry name" value="Metal_Hydrolase"/>
</dbReference>
<sequence>MEITNARLILPDSVQRGSLSIRSGQIHKISKNSELATNSKESVMDLRGGFLAPGFVDLHIHGAMGRDTMEARLDAFREITEFHLHGGTTSLTLTTLSAPQDDILKALDAIAPIRNRSIGGSRILGVHVEGPFISKEKAGAQNPNFVRNP</sequence>
<evidence type="ECO:0000313" key="2">
    <source>
        <dbReference type="EMBL" id="SVD41485.1"/>
    </source>
</evidence>
<reference evidence="2" key="1">
    <citation type="submission" date="2018-05" db="EMBL/GenBank/DDBJ databases">
        <authorList>
            <person name="Lanie J.A."/>
            <person name="Ng W.-L."/>
            <person name="Kazmierczak K.M."/>
            <person name="Andrzejewski T.M."/>
            <person name="Davidsen T.M."/>
            <person name="Wayne K.J."/>
            <person name="Tettelin H."/>
            <person name="Glass J.I."/>
            <person name="Rusch D."/>
            <person name="Podicherti R."/>
            <person name="Tsui H.-C.T."/>
            <person name="Winkler M.E."/>
        </authorList>
    </citation>
    <scope>NUCLEOTIDE SEQUENCE</scope>
</reference>
<gene>
    <name evidence="2" type="ORF">METZ01_LOCUS394339</name>
</gene>
<dbReference type="InterPro" id="IPR011059">
    <property type="entry name" value="Metal-dep_hydrolase_composite"/>
</dbReference>
<feature type="non-terminal residue" evidence="2">
    <location>
        <position position="149"/>
    </location>
</feature>